<name>A0A9Q9RVS7_FUSFU</name>
<sequence>MILIIQSHDKFDAAYRVDHGLHHLQDVDRPVFSCSPRHAYLIRCDPSSGVGLWTLTRVESTHVGGDGILCLGKATITSSIMRDKGSVMALCTYWLPLLPKRSTDT</sequence>
<evidence type="ECO:0000313" key="1">
    <source>
        <dbReference type="EMBL" id="VTT77537.1"/>
    </source>
</evidence>
<protein>
    <submittedName>
        <fullName evidence="1">Uncharacterized protein</fullName>
    </submittedName>
</protein>
<comment type="caution">
    <text evidence="1">The sequence shown here is derived from an EMBL/GenBank/DDBJ whole genome shotgun (WGS) entry which is preliminary data.</text>
</comment>
<organism evidence="1 2">
    <name type="scientific">Fusarium fujikuroi</name>
    <name type="common">Bakanae and foot rot disease fungus</name>
    <name type="synonym">Gibberella fujikuroi</name>
    <dbReference type="NCBI Taxonomy" id="5127"/>
    <lineage>
        <taxon>Eukaryota</taxon>
        <taxon>Fungi</taxon>
        <taxon>Dikarya</taxon>
        <taxon>Ascomycota</taxon>
        <taxon>Pezizomycotina</taxon>
        <taxon>Sordariomycetes</taxon>
        <taxon>Hypocreomycetidae</taxon>
        <taxon>Hypocreales</taxon>
        <taxon>Nectriaceae</taxon>
        <taxon>Fusarium</taxon>
        <taxon>Fusarium fujikuroi species complex</taxon>
    </lineage>
</organism>
<dbReference type="Proteomes" id="UP000760494">
    <property type="component" value="Unassembled WGS sequence"/>
</dbReference>
<gene>
    <name evidence="1" type="ORF">C2S_10615</name>
</gene>
<reference evidence="1" key="1">
    <citation type="submission" date="2019-05" db="EMBL/GenBank/DDBJ databases">
        <authorList>
            <person name="Piombo E."/>
        </authorList>
    </citation>
    <scope>NUCLEOTIDE SEQUENCE</scope>
    <source>
        <strain evidence="1">C2S</strain>
    </source>
</reference>
<evidence type="ECO:0000313" key="2">
    <source>
        <dbReference type="Proteomes" id="UP000760494"/>
    </source>
</evidence>
<accession>A0A9Q9RVS7</accession>
<dbReference type="AlphaFoldDB" id="A0A9Q9RVS7"/>
<dbReference type="EMBL" id="CABFJX010000387">
    <property type="protein sequence ID" value="VTT77537.1"/>
    <property type="molecule type" value="Genomic_DNA"/>
</dbReference>
<proteinExistence type="predicted"/>